<evidence type="ECO:0000313" key="1">
    <source>
        <dbReference type="EMBL" id="APZ93845.1"/>
    </source>
</evidence>
<dbReference type="PANTHER" id="PTHR34796:SF1">
    <property type="entry name" value="EXPRESSED PROTEIN"/>
    <property type="match status" value="1"/>
</dbReference>
<dbReference type="InterPro" id="IPR023203">
    <property type="entry name" value="TTHA0068_sf"/>
</dbReference>
<dbReference type="Gene3D" id="1.10.3450.10">
    <property type="entry name" value="TTHA0068-like"/>
    <property type="match status" value="1"/>
</dbReference>
<evidence type="ECO:0000313" key="2">
    <source>
        <dbReference type="Proteomes" id="UP000187735"/>
    </source>
</evidence>
<dbReference type="Pfam" id="PF03745">
    <property type="entry name" value="DUF309"/>
    <property type="match status" value="1"/>
</dbReference>
<dbReference type="AlphaFoldDB" id="A0A1P8WIF2"/>
<dbReference type="Proteomes" id="UP000187735">
    <property type="component" value="Chromosome"/>
</dbReference>
<accession>A0A1P8WIF2</accession>
<dbReference type="PANTHER" id="PTHR34796">
    <property type="entry name" value="EXPRESSED PROTEIN"/>
    <property type="match status" value="1"/>
</dbReference>
<dbReference type="SUPFAM" id="SSF140663">
    <property type="entry name" value="TTHA0068-like"/>
    <property type="match status" value="1"/>
</dbReference>
<sequence length="132" mass="15085">MSFDPNDPRIDEGLRLFNQQEFFACHDVFEDLWSELIGPEKTFFQGLIHAAVCLFHFEGTNLSGARKMYSSFRIYVSDFAPDFCGIAVQQLLDDMAYCFEELAAVKSGYPHGLTLKPERIPKIVRKPIPDNC</sequence>
<dbReference type="InterPro" id="IPR005500">
    <property type="entry name" value="DUF309"/>
</dbReference>
<reference evidence="1 2" key="1">
    <citation type="journal article" date="2016" name="Front. Microbiol.">
        <title>Fuerstia marisgermanicae gen. nov., sp. nov., an Unusual Member of the Phylum Planctomycetes from the German Wadden Sea.</title>
        <authorList>
            <person name="Kohn T."/>
            <person name="Heuer A."/>
            <person name="Jogler M."/>
            <person name="Vollmers J."/>
            <person name="Boedeker C."/>
            <person name="Bunk B."/>
            <person name="Rast P."/>
            <person name="Borchert D."/>
            <person name="Glockner I."/>
            <person name="Freese H.M."/>
            <person name="Klenk H.P."/>
            <person name="Overmann J."/>
            <person name="Kaster A.K."/>
            <person name="Rohde M."/>
            <person name="Wiegand S."/>
            <person name="Jogler C."/>
        </authorList>
    </citation>
    <scope>NUCLEOTIDE SEQUENCE [LARGE SCALE GENOMIC DNA]</scope>
    <source>
        <strain evidence="1 2">NH11</strain>
    </source>
</reference>
<dbReference type="STRING" id="1891926.Fuma_03463"/>
<keyword evidence="2" id="KW-1185">Reference proteome</keyword>
<gene>
    <name evidence="1" type="ORF">Fuma_03463</name>
</gene>
<proteinExistence type="predicted"/>
<dbReference type="RefSeq" id="WP_077025243.1">
    <property type="nucleotide sequence ID" value="NZ_CP017641.1"/>
</dbReference>
<protein>
    <recommendedName>
        <fullName evidence="3">DUF309 domain-containing protein</fullName>
    </recommendedName>
</protein>
<dbReference type="OrthoDB" id="165483at2"/>
<organism evidence="1 2">
    <name type="scientific">Fuerstiella marisgermanici</name>
    <dbReference type="NCBI Taxonomy" id="1891926"/>
    <lineage>
        <taxon>Bacteria</taxon>
        <taxon>Pseudomonadati</taxon>
        <taxon>Planctomycetota</taxon>
        <taxon>Planctomycetia</taxon>
        <taxon>Planctomycetales</taxon>
        <taxon>Planctomycetaceae</taxon>
        <taxon>Fuerstiella</taxon>
    </lineage>
</organism>
<dbReference type="EMBL" id="CP017641">
    <property type="protein sequence ID" value="APZ93845.1"/>
    <property type="molecule type" value="Genomic_DNA"/>
</dbReference>
<evidence type="ECO:0008006" key="3">
    <source>
        <dbReference type="Google" id="ProtNLM"/>
    </source>
</evidence>
<dbReference type="KEGG" id="fmr:Fuma_03463"/>
<name>A0A1P8WIF2_9PLAN</name>